<evidence type="ECO:0000313" key="8">
    <source>
        <dbReference type="EMBL" id="ETI22111.1"/>
    </source>
</evidence>
<feature type="domain" description="Survival Motor Neuron Gemin2-binding" evidence="7">
    <location>
        <begin position="24"/>
        <end position="40"/>
    </location>
</feature>
<dbReference type="RefSeq" id="XP_008728728.1">
    <property type="nucleotide sequence ID" value="XM_008730506.1"/>
</dbReference>
<evidence type="ECO:0000313" key="9">
    <source>
        <dbReference type="Proteomes" id="UP000030678"/>
    </source>
</evidence>
<dbReference type="GeneID" id="19984676"/>
<feature type="compositionally biased region" description="Basic and acidic residues" evidence="6">
    <location>
        <begin position="103"/>
        <end position="114"/>
    </location>
</feature>
<reference evidence="8 9" key="1">
    <citation type="submission" date="2013-03" db="EMBL/GenBank/DDBJ databases">
        <title>The Genome Sequence of Cladophialophora carrionii CBS 160.54.</title>
        <authorList>
            <consortium name="The Broad Institute Genomics Platform"/>
            <person name="Cuomo C."/>
            <person name="de Hoog S."/>
            <person name="Gorbushina A."/>
            <person name="Walker B."/>
            <person name="Young S.K."/>
            <person name="Zeng Q."/>
            <person name="Gargeya S."/>
            <person name="Fitzgerald M."/>
            <person name="Haas B."/>
            <person name="Abouelleil A."/>
            <person name="Allen A.W."/>
            <person name="Alvarado L."/>
            <person name="Arachchi H.M."/>
            <person name="Berlin A.M."/>
            <person name="Chapman S.B."/>
            <person name="Gainer-Dewar J."/>
            <person name="Goldberg J."/>
            <person name="Griggs A."/>
            <person name="Gujja S."/>
            <person name="Hansen M."/>
            <person name="Howarth C."/>
            <person name="Imamovic A."/>
            <person name="Ireland A."/>
            <person name="Larimer J."/>
            <person name="McCowan C."/>
            <person name="Murphy C."/>
            <person name="Pearson M."/>
            <person name="Poon T.W."/>
            <person name="Priest M."/>
            <person name="Roberts A."/>
            <person name="Saif S."/>
            <person name="Shea T."/>
            <person name="Sisk P."/>
            <person name="Sykes S."/>
            <person name="Wortman J."/>
            <person name="Nusbaum C."/>
            <person name="Birren B."/>
        </authorList>
    </citation>
    <scope>NUCLEOTIDE SEQUENCE [LARGE SCALE GENOMIC DNA]</scope>
    <source>
        <strain evidence="8 9">CBS 160.54</strain>
    </source>
</reference>
<dbReference type="PANTHER" id="PTHR39267:SF1">
    <property type="entry name" value="SURVIVAL MOTOR NEURON PROTEIN"/>
    <property type="match status" value="1"/>
</dbReference>
<dbReference type="OrthoDB" id="197400at2759"/>
<dbReference type="VEuPathDB" id="FungiDB:G647_06183"/>
<dbReference type="Proteomes" id="UP000030678">
    <property type="component" value="Unassembled WGS sequence"/>
</dbReference>
<name>V9D624_9EURO</name>
<sequence length="225" mass="24085">MPSKRKRQKTAAATTTATRTLTQAEIWDDSALIRSWNDALAEYEYYHSIHARGEDVEEILRKAEAGELDDGDDQQTSAASKSSHSEDGAPTTAAAHGINGRMKGTDEAVTRAETADGVGDDEAEEGELVEEEDETVAANARRGPFATKLNVGATATAPMIGPGQPPGHADMSLHPAATDNVADEKGPPKSAAQDQTLENIKMAYYWAGYYSGLYDGQRQAQSQTQ</sequence>
<evidence type="ECO:0000256" key="3">
    <source>
        <dbReference type="ARBA" id="ARBA00022664"/>
    </source>
</evidence>
<protein>
    <recommendedName>
        <fullName evidence="7">Survival Motor Neuron Gemin2-binding domain-containing protein</fullName>
    </recommendedName>
</protein>
<evidence type="ECO:0000256" key="1">
    <source>
        <dbReference type="ARBA" id="ARBA00004123"/>
    </source>
</evidence>
<dbReference type="GO" id="GO:0008380">
    <property type="term" value="P:RNA splicing"/>
    <property type="evidence" value="ECO:0007669"/>
    <property type="project" value="UniProtKB-KW"/>
</dbReference>
<dbReference type="HOGENOM" id="CLU_093937_1_0_1"/>
<comment type="subcellular location">
    <subcellularLocation>
        <location evidence="1">Nucleus</location>
    </subcellularLocation>
</comment>
<evidence type="ECO:0000256" key="6">
    <source>
        <dbReference type="SAM" id="MobiDB-lite"/>
    </source>
</evidence>
<feature type="region of interest" description="Disordered" evidence="6">
    <location>
        <begin position="62"/>
        <end position="142"/>
    </location>
</feature>
<gene>
    <name evidence="8" type="ORF">G647_06183</name>
</gene>
<dbReference type="InterPro" id="IPR040424">
    <property type="entry name" value="Smn1"/>
</dbReference>
<evidence type="ECO:0000259" key="7">
    <source>
        <dbReference type="Pfam" id="PF20636"/>
    </source>
</evidence>
<keyword evidence="4" id="KW-0508">mRNA splicing</keyword>
<dbReference type="PANTHER" id="PTHR39267">
    <property type="entry name" value="SURVIVAL MOTOR NEURON-LIKE PROTEIN 1"/>
    <property type="match status" value="1"/>
</dbReference>
<dbReference type="AlphaFoldDB" id="V9D624"/>
<keyword evidence="5" id="KW-0539">Nucleus</keyword>
<feature type="region of interest" description="Disordered" evidence="6">
    <location>
        <begin position="156"/>
        <end position="195"/>
    </location>
</feature>
<keyword evidence="3" id="KW-0507">mRNA processing</keyword>
<evidence type="ECO:0000256" key="2">
    <source>
        <dbReference type="ARBA" id="ARBA00005371"/>
    </source>
</evidence>
<proteinExistence type="inferred from homology"/>
<dbReference type="InterPro" id="IPR047313">
    <property type="entry name" value="SMN_C"/>
</dbReference>
<evidence type="ECO:0000256" key="4">
    <source>
        <dbReference type="ARBA" id="ARBA00023187"/>
    </source>
</evidence>
<comment type="similarity">
    <text evidence="2">Belongs to the SMN family.</text>
</comment>
<dbReference type="EMBL" id="KB822706">
    <property type="protein sequence ID" value="ETI22111.1"/>
    <property type="molecule type" value="Genomic_DNA"/>
</dbReference>
<dbReference type="CDD" id="cd22852">
    <property type="entry name" value="SMN_C"/>
    <property type="match status" value="1"/>
</dbReference>
<dbReference type="InterPro" id="IPR049481">
    <property type="entry name" value="SMN_G2-BD"/>
</dbReference>
<organism evidence="8 9">
    <name type="scientific">Cladophialophora carrionii CBS 160.54</name>
    <dbReference type="NCBI Taxonomy" id="1279043"/>
    <lineage>
        <taxon>Eukaryota</taxon>
        <taxon>Fungi</taxon>
        <taxon>Dikarya</taxon>
        <taxon>Ascomycota</taxon>
        <taxon>Pezizomycotina</taxon>
        <taxon>Eurotiomycetes</taxon>
        <taxon>Chaetothyriomycetidae</taxon>
        <taxon>Chaetothyriales</taxon>
        <taxon>Herpotrichiellaceae</taxon>
        <taxon>Cladophialophora</taxon>
    </lineage>
</organism>
<accession>V9D624</accession>
<dbReference type="GO" id="GO:0006397">
    <property type="term" value="P:mRNA processing"/>
    <property type="evidence" value="ECO:0007669"/>
    <property type="project" value="UniProtKB-KW"/>
</dbReference>
<feature type="compositionally biased region" description="Acidic residues" evidence="6">
    <location>
        <begin position="118"/>
        <end position="135"/>
    </location>
</feature>
<dbReference type="Pfam" id="PF20636">
    <property type="entry name" value="SMN_G2-BD"/>
    <property type="match status" value="1"/>
</dbReference>
<dbReference type="GO" id="GO:0005634">
    <property type="term" value="C:nucleus"/>
    <property type="evidence" value="ECO:0007669"/>
    <property type="project" value="UniProtKB-SubCell"/>
</dbReference>
<evidence type="ECO:0000256" key="5">
    <source>
        <dbReference type="ARBA" id="ARBA00023242"/>
    </source>
</evidence>
<dbReference type="CDD" id="cd22851">
    <property type="entry name" value="SMN_N"/>
    <property type="match status" value="1"/>
</dbReference>